<reference evidence="18 19" key="1">
    <citation type="submission" date="2024-06" db="EMBL/GenBank/DDBJ databases">
        <authorList>
            <person name="Pan Q."/>
            <person name="Wen M."/>
            <person name="Jouanno E."/>
            <person name="Zahm M."/>
            <person name="Klopp C."/>
            <person name="Cabau C."/>
            <person name="Louis A."/>
            <person name="Berthelot C."/>
            <person name="Parey E."/>
            <person name="Roest Crollius H."/>
            <person name="Montfort J."/>
            <person name="Robinson-Rechavi M."/>
            <person name="Bouchez O."/>
            <person name="Lampietro C."/>
            <person name="Lopez Roques C."/>
            <person name="Donnadieu C."/>
            <person name="Postlethwait J."/>
            <person name="Bobe J."/>
            <person name="Verreycken H."/>
            <person name="Guiguen Y."/>
        </authorList>
    </citation>
    <scope>NUCLEOTIDE SEQUENCE [LARGE SCALE GENOMIC DNA]</scope>
    <source>
        <strain evidence="18">Up_M1</strain>
        <tissue evidence="18">Testis</tissue>
    </source>
</reference>
<dbReference type="FunFam" id="2.60.40.10:FF:000238">
    <property type="entry name" value="Neuronal cell adhesion molecule"/>
    <property type="match status" value="1"/>
</dbReference>
<dbReference type="GO" id="GO:0007155">
    <property type="term" value="P:cell adhesion"/>
    <property type="evidence" value="ECO:0007669"/>
    <property type="project" value="UniProtKB-KW"/>
</dbReference>
<dbReference type="Pfam" id="PF13882">
    <property type="entry name" value="Bravo_FIGEY"/>
    <property type="match status" value="1"/>
</dbReference>
<dbReference type="FunFam" id="2.60.40.10:FF:000347">
    <property type="entry name" value="Neuronal cell adhesion molecule"/>
    <property type="match status" value="1"/>
</dbReference>
<evidence type="ECO:0000256" key="6">
    <source>
        <dbReference type="ARBA" id="ARBA00022737"/>
    </source>
</evidence>
<evidence type="ECO:0000256" key="9">
    <source>
        <dbReference type="ARBA" id="ARBA00023136"/>
    </source>
</evidence>
<feature type="domain" description="Fibronectin type-III" evidence="17">
    <location>
        <begin position="973"/>
        <end position="1069"/>
    </location>
</feature>
<feature type="domain" description="Fibronectin type-III" evidence="17">
    <location>
        <begin position="668"/>
        <end position="763"/>
    </location>
</feature>
<proteinExistence type="inferred from homology"/>
<evidence type="ECO:0000313" key="19">
    <source>
        <dbReference type="Proteomes" id="UP001557470"/>
    </source>
</evidence>
<keyword evidence="5 15" id="KW-0732">Signal</keyword>
<keyword evidence="7" id="KW-0130">Cell adhesion</keyword>
<dbReference type="PROSITE" id="PS00290">
    <property type="entry name" value="IG_MHC"/>
    <property type="match status" value="1"/>
</dbReference>
<keyword evidence="6" id="KW-0677">Repeat</keyword>
<dbReference type="InterPro" id="IPR003961">
    <property type="entry name" value="FN3_dom"/>
</dbReference>
<sequence length="1326" mass="146777">MEARLTLLLSILLWLSGPTWPVFTAKHSTVLRMLVASGSLQYTAAFTAHGLSGDVLLVPHVVLIVEESDQAGPTQGHGQSRCGSVKVTRRTMDRKRKWVLSSEVFLVIFLGHMTTALEVPLDPKVLEGLPQPPTITNQSPKDLIIDPRENIVIHCEAKGKPLPSFSWTRNGTHFDVEKDPKVLMKPNSGTLVIDISGEKAEAYEGVYQCTARNEHGTAVSNNNIVRQSRSPLWSKERNEAVVVQVGVSLVLQCRPPTGVPPPIIFWMDNNFQRLPQNTRVSQALNGDLYFSNVLVADTRNDYICYARFPHTQTIQQKQPITVKVLDSSPAGERRPRFLTPVGQSSTQMVLRGEALELECIAEGLPTPEISWQKENGDLPSSRTSYQTFQKTLKIVDVTEADAGDYRCTAKNRLGSEHHIIKVNVKAAPYWISAPRNLILAPKESGILTCRVSGDPKPRITWSVNGVPIETEAPRVLTPPDNLYQVITNRPALLDCASFGSPTPTITWFKDSQTSILSGDPYVIHDNGTLEIQVAQPLNSGRYTCIASNNLGTKENHVQLEVKEPTRILAQPEYKEVQRNWNAVFECKVKHDPTLHPTVTWLKDNGELPDDERFVVDTDSLTIKGVTEEDAGNYTCFMNTTLDQDSASAWLTVVEATPTPPTVYERPDPPTDLELTDQRERSVQLTWTPGDDHNSPTEKFLIQYEDLLHQPGVLHNLSEVEGTKTTAQLELSPYVYYSFRVLAQNRMGYSRPSAPSKQYRTNPAAPDVNPTDVQGVGTDSDNLVVSWKELTGLQSNGPGLHYQVSWRQKGVDDEWVSETVANTSRFVVSGTPTYVPYEFKVQAVNDYGPGPDPMVIEGFSGEDLPTSAPDSIRVLVQNVTVAEVHWEPVPSSTVRGQLKGYKVHYWRERGLHQAEAQQKGEQVLAFSGNRSEGRLPGLVPYSLYTLNVRVVNGKGEGPASPNHNFETPEGVPGPPSFLHVKEPTMDTLTLEWGPPQDNNGRLTGYTIKYQPVNNSNDLGPVEEVTLLANETSVTLANLKHSTRYKFFFNAKTIKGSGPTITEEAFTLMDEVLIQQPAVDVGKVRPIAPTFTNVNSSVLGEEGAMISWEYAGPDKNVYVEYIEENSKEEWKKEIVNGSNGSQSYLIKGLKPGTSYRVRVVAKDHSEATVLSTEELLITVPAMQSKQVDLATQGWFIGLMCAIALLILVLLIVCFIKRNKGGKYPVKEKEDAHQDPEIQPMKEDDGTFGEYSDTEDHKPLKGSRTPSNGTVKRDDSDDSLVDYGEGGDGQFNEDGSFIGQYSGKKEKDTHEGNESSEAPSPVNAMNSFV</sequence>
<protein>
    <recommendedName>
        <fullName evidence="20">Neuronal cell adhesion molecule</fullName>
    </recommendedName>
</protein>
<dbReference type="InterPro" id="IPR013783">
    <property type="entry name" value="Ig-like_fold"/>
</dbReference>
<feature type="chain" id="PRO_5044812130" description="Neuronal cell adhesion molecule" evidence="15">
    <location>
        <begin position="22"/>
        <end position="1326"/>
    </location>
</feature>
<feature type="compositionally biased region" description="Basic and acidic residues" evidence="13">
    <location>
        <begin position="1222"/>
        <end position="1242"/>
    </location>
</feature>
<feature type="signal peptide" evidence="15">
    <location>
        <begin position="1"/>
        <end position="21"/>
    </location>
</feature>
<comment type="similarity">
    <text evidence="2">Belongs to the immunoglobulin superfamily. L1/neurofascin/NgCAM family.</text>
</comment>
<dbReference type="SUPFAM" id="SSF49265">
    <property type="entry name" value="Fibronectin type III"/>
    <property type="match status" value="3"/>
</dbReference>
<evidence type="ECO:0000256" key="12">
    <source>
        <dbReference type="ARBA" id="ARBA00023319"/>
    </source>
</evidence>
<dbReference type="FunFam" id="2.60.40.10:FF:000363">
    <property type="entry name" value="neurofascin isoform X1"/>
    <property type="match status" value="1"/>
</dbReference>
<feature type="domain" description="Ig-like" evidence="16">
    <location>
        <begin position="473"/>
        <end position="560"/>
    </location>
</feature>
<feature type="domain" description="Ig-like" evidence="16">
    <location>
        <begin position="335"/>
        <end position="423"/>
    </location>
</feature>
<keyword evidence="8 14" id="KW-1133">Transmembrane helix</keyword>
<dbReference type="FunFam" id="2.60.40.10:FF:000005">
    <property type="entry name" value="Neuronal cell adhesion molecule"/>
    <property type="match status" value="1"/>
</dbReference>
<keyword evidence="11" id="KW-0325">Glycoprotein</keyword>
<feature type="transmembrane region" description="Helical" evidence="14">
    <location>
        <begin position="1192"/>
        <end position="1213"/>
    </location>
</feature>
<dbReference type="GO" id="GO:0005886">
    <property type="term" value="C:plasma membrane"/>
    <property type="evidence" value="ECO:0007669"/>
    <property type="project" value="UniProtKB-SubCell"/>
</dbReference>
<dbReference type="SMART" id="SM00060">
    <property type="entry name" value="FN3"/>
    <property type="match status" value="5"/>
</dbReference>
<dbReference type="FunFam" id="2.60.40.10:FF:000057">
    <property type="entry name" value="neural cell adhesion molecule L1"/>
    <property type="match status" value="1"/>
</dbReference>
<dbReference type="Pfam" id="PF13927">
    <property type="entry name" value="Ig_3"/>
    <property type="match status" value="1"/>
</dbReference>
<dbReference type="PROSITE" id="PS50835">
    <property type="entry name" value="IG_LIKE"/>
    <property type="match status" value="6"/>
</dbReference>
<feature type="region of interest" description="Disordered" evidence="13">
    <location>
        <begin position="1222"/>
        <end position="1326"/>
    </location>
</feature>
<dbReference type="FunFam" id="2.60.40.10:FF:000038">
    <property type="entry name" value="Neuronal cell adhesion molecule"/>
    <property type="match status" value="1"/>
</dbReference>
<keyword evidence="3" id="KW-1003">Cell membrane</keyword>
<dbReference type="InterPro" id="IPR003006">
    <property type="entry name" value="Ig/MHC_CS"/>
</dbReference>
<dbReference type="InterPro" id="IPR036116">
    <property type="entry name" value="FN3_sf"/>
</dbReference>
<feature type="domain" description="Ig-like" evidence="16">
    <location>
        <begin position="428"/>
        <end position="465"/>
    </location>
</feature>
<evidence type="ECO:0000256" key="13">
    <source>
        <dbReference type="SAM" id="MobiDB-lite"/>
    </source>
</evidence>
<dbReference type="PROSITE" id="PS50853">
    <property type="entry name" value="FN3"/>
    <property type="match status" value="5"/>
</dbReference>
<dbReference type="InterPro" id="IPR003598">
    <property type="entry name" value="Ig_sub2"/>
</dbReference>
<keyword evidence="10" id="KW-1015">Disulfide bond</keyword>
<feature type="domain" description="Fibronectin type-III" evidence="17">
    <location>
        <begin position="768"/>
        <end position="862"/>
    </location>
</feature>
<keyword evidence="9 14" id="KW-0472">Membrane</keyword>
<dbReference type="CDD" id="cd00063">
    <property type="entry name" value="FN3"/>
    <property type="match status" value="5"/>
</dbReference>
<keyword evidence="12" id="KW-0393">Immunoglobulin domain</keyword>
<evidence type="ECO:0000256" key="3">
    <source>
        <dbReference type="ARBA" id="ARBA00022475"/>
    </source>
</evidence>
<evidence type="ECO:0000259" key="16">
    <source>
        <dbReference type="PROSITE" id="PS50835"/>
    </source>
</evidence>
<dbReference type="GO" id="GO:0030424">
    <property type="term" value="C:axon"/>
    <property type="evidence" value="ECO:0007669"/>
    <property type="project" value="UniProtKB-ARBA"/>
</dbReference>
<evidence type="ECO:0000256" key="8">
    <source>
        <dbReference type="ARBA" id="ARBA00022989"/>
    </source>
</evidence>
<evidence type="ECO:0000256" key="2">
    <source>
        <dbReference type="ARBA" id="ARBA00008588"/>
    </source>
</evidence>
<dbReference type="PANTHER" id="PTHR44170:SF15">
    <property type="entry name" value="NEURONAL CELL ADHESION MOLECULE"/>
    <property type="match status" value="1"/>
</dbReference>
<dbReference type="SMART" id="SM00408">
    <property type="entry name" value="IGc2"/>
    <property type="match status" value="5"/>
</dbReference>
<dbReference type="SMART" id="SM00409">
    <property type="entry name" value="IG"/>
    <property type="match status" value="5"/>
</dbReference>
<evidence type="ECO:0000256" key="10">
    <source>
        <dbReference type="ARBA" id="ARBA00023157"/>
    </source>
</evidence>
<comment type="caution">
    <text evidence="18">The sequence shown here is derived from an EMBL/GenBank/DDBJ whole genome shotgun (WGS) entry which is preliminary data.</text>
</comment>
<feature type="domain" description="Ig-like" evidence="16">
    <location>
        <begin position="133"/>
        <end position="225"/>
    </location>
</feature>
<evidence type="ECO:0008006" key="20">
    <source>
        <dbReference type="Google" id="ProtNLM"/>
    </source>
</evidence>
<evidence type="ECO:0000256" key="11">
    <source>
        <dbReference type="ARBA" id="ARBA00023180"/>
    </source>
</evidence>
<feature type="domain" description="Ig-like" evidence="16">
    <location>
        <begin position="231"/>
        <end position="321"/>
    </location>
</feature>
<dbReference type="InterPro" id="IPR003599">
    <property type="entry name" value="Ig_sub"/>
</dbReference>
<feature type="region of interest" description="Disordered" evidence="13">
    <location>
        <begin position="749"/>
        <end position="775"/>
    </location>
</feature>
<dbReference type="Pfam" id="PF00041">
    <property type="entry name" value="fn3"/>
    <property type="match status" value="5"/>
</dbReference>
<dbReference type="InterPro" id="IPR026966">
    <property type="entry name" value="Neurofascin/L1/NrCAM_C"/>
</dbReference>
<evidence type="ECO:0000256" key="14">
    <source>
        <dbReference type="SAM" id="Phobius"/>
    </source>
</evidence>
<evidence type="ECO:0000313" key="18">
    <source>
        <dbReference type="EMBL" id="KAL0967187.1"/>
    </source>
</evidence>
<evidence type="ECO:0000256" key="4">
    <source>
        <dbReference type="ARBA" id="ARBA00022692"/>
    </source>
</evidence>
<keyword evidence="4 14" id="KW-0812">Transmembrane</keyword>
<evidence type="ECO:0000256" key="15">
    <source>
        <dbReference type="SAM" id="SignalP"/>
    </source>
</evidence>
<dbReference type="Gene3D" id="2.60.40.10">
    <property type="entry name" value="Immunoglobulins"/>
    <property type="match status" value="11"/>
</dbReference>
<feature type="domain" description="Ig-like" evidence="16">
    <location>
        <begin position="564"/>
        <end position="651"/>
    </location>
</feature>
<name>A0ABD0W764_UMBPY</name>
<comment type="subcellular location">
    <subcellularLocation>
        <location evidence="1">Cell membrane</location>
        <topology evidence="1">Single-pass type I membrane protein</topology>
    </subcellularLocation>
</comment>
<dbReference type="SUPFAM" id="SSF48726">
    <property type="entry name" value="Immunoglobulin"/>
    <property type="match status" value="5"/>
</dbReference>
<evidence type="ECO:0000256" key="7">
    <source>
        <dbReference type="ARBA" id="ARBA00022889"/>
    </source>
</evidence>
<dbReference type="PANTHER" id="PTHR44170">
    <property type="entry name" value="PROTEIN SIDEKICK"/>
    <property type="match status" value="1"/>
</dbReference>
<feature type="domain" description="Fibronectin type-III" evidence="17">
    <location>
        <begin position="867"/>
        <end position="969"/>
    </location>
</feature>
<dbReference type="FunFam" id="2.60.40.10:FF:000100">
    <property type="entry name" value="Neuronal cell adhesion molecule a"/>
    <property type="match status" value="1"/>
</dbReference>
<dbReference type="InterPro" id="IPR036179">
    <property type="entry name" value="Ig-like_dom_sf"/>
</dbReference>
<dbReference type="InterPro" id="IPR013098">
    <property type="entry name" value="Ig_I-set"/>
</dbReference>
<dbReference type="Pfam" id="PF07679">
    <property type="entry name" value="I-set"/>
    <property type="match status" value="3"/>
</dbReference>
<gene>
    <name evidence="18" type="ORF">UPYG_G00248890</name>
</gene>
<dbReference type="InterPro" id="IPR007110">
    <property type="entry name" value="Ig-like_dom"/>
</dbReference>
<keyword evidence="19" id="KW-1185">Reference proteome</keyword>
<feature type="compositionally biased region" description="Polar residues" evidence="13">
    <location>
        <begin position="1312"/>
        <end position="1326"/>
    </location>
</feature>
<accession>A0ABD0W764</accession>
<organism evidence="18 19">
    <name type="scientific">Umbra pygmaea</name>
    <name type="common">Eastern mudminnow</name>
    <dbReference type="NCBI Taxonomy" id="75934"/>
    <lineage>
        <taxon>Eukaryota</taxon>
        <taxon>Metazoa</taxon>
        <taxon>Chordata</taxon>
        <taxon>Craniata</taxon>
        <taxon>Vertebrata</taxon>
        <taxon>Euteleostomi</taxon>
        <taxon>Actinopterygii</taxon>
        <taxon>Neopterygii</taxon>
        <taxon>Teleostei</taxon>
        <taxon>Protacanthopterygii</taxon>
        <taxon>Esociformes</taxon>
        <taxon>Umbridae</taxon>
        <taxon>Umbra</taxon>
    </lineage>
</organism>
<dbReference type="FunFam" id="2.60.40.10:FF:000114">
    <property type="entry name" value="Neuronal cell adhesion molecule"/>
    <property type="match status" value="1"/>
</dbReference>
<feature type="domain" description="Fibronectin type-III" evidence="17">
    <location>
        <begin position="1083"/>
        <end position="1179"/>
    </location>
</feature>
<dbReference type="EMBL" id="JAGEUA010000008">
    <property type="protein sequence ID" value="KAL0967187.1"/>
    <property type="molecule type" value="Genomic_DNA"/>
</dbReference>
<feature type="compositionally biased region" description="Basic and acidic residues" evidence="13">
    <location>
        <begin position="1300"/>
        <end position="1310"/>
    </location>
</feature>
<evidence type="ECO:0000256" key="1">
    <source>
        <dbReference type="ARBA" id="ARBA00004251"/>
    </source>
</evidence>
<dbReference type="Proteomes" id="UP001557470">
    <property type="component" value="Unassembled WGS sequence"/>
</dbReference>
<evidence type="ECO:0000259" key="17">
    <source>
        <dbReference type="PROSITE" id="PS50853"/>
    </source>
</evidence>
<evidence type="ECO:0000256" key="5">
    <source>
        <dbReference type="ARBA" id="ARBA00022729"/>
    </source>
</evidence>